<dbReference type="EMBL" id="NSKC01000008">
    <property type="protein sequence ID" value="PAU83009.1"/>
    <property type="molecule type" value="Genomic_DNA"/>
</dbReference>
<dbReference type="RefSeq" id="WP_095637620.1">
    <property type="nucleotide sequence ID" value="NZ_NSKC01000008.1"/>
</dbReference>
<keyword evidence="2" id="KW-1185">Reference proteome</keyword>
<dbReference type="InterPro" id="IPR012349">
    <property type="entry name" value="Split_barrel_FMN-bd"/>
</dbReference>
<dbReference type="InterPro" id="IPR024747">
    <property type="entry name" value="Pyridox_Oxase-rel"/>
</dbReference>
<gene>
    <name evidence="1" type="ORF">CK500_12860</name>
</gene>
<dbReference type="SUPFAM" id="SSF50475">
    <property type="entry name" value="FMN-binding split barrel"/>
    <property type="match status" value="1"/>
</dbReference>
<evidence type="ECO:0000313" key="1">
    <source>
        <dbReference type="EMBL" id="PAU83009.1"/>
    </source>
</evidence>
<protein>
    <submittedName>
        <fullName evidence="1">Pyridoxamine 5'-phosphate oxidase</fullName>
    </submittedName>
</protein>
<dbReference type="Proteomes" id="UP000218083">
    <property type="component" value="Unassembled WGS sequence"/>
</dbReference>
<evidence type="ECO:0000313" key="2">
    <source>
        <dbReference type="Proteomes" id="UP000218083"/>
    </source>
</evidence>
<dbReference type="Gene3D" id="2.30.110.10">
    <property type="entry name" value="Electron Transport, Fmn-binding Protein, Chain A"/>
    <property type="match status" value="1"/>
</dbReference>
<proteinExistence type="predicted"/>
<organism evidence="1 2">
    <name type="scientific">Halorubrum salipaludis</name>
    <dbReference type="NCBI Taxonomy" id="2032630"/>
    <lineage>
        <taxon>Archaea</taxon>
        <taxon>Methanobacteriati</taxon>
        <taxon>Methanobacteriota</taxon>
        <taxon>Stenosarchaea group</taxon>
        <taxon>Halobacteria</taxon>
        <taxon>Halobacteriales</taxon>
        <taxon>Haloferacaceae</taxon>
        <taxon>Halorubrum</taxon>
    </lineage>
</organism>
<accession>A0A2A2FEH4</accession>
<comment type="caution">
    <text evidence="1">The sequence shown here is derived from an EMBL/GenBank/DDBJ whole genome shotgun (WGS) entry which is preliminary data.</text>
</comment>
<dbReference type="AlphaFoldDB" id="A0A2A2FEH4"/>
<dbReference type="Pfam" id="PF12900">
    <property type="entry name" value="Pyridox_ox_2"/>
    <property type="match status" value="1"/>
</dbReference>
<dbReference type="OrthoDB" id="288110at2157"/>
<sequence length="151" mass="16702">MTDPDVSTVKGVEMTDEQVDRTLEELGHGTLSLAGDGDAYGVPVSFGYDGERVFLTLLRFGEESRKLSLVEETETATLTAYETTTKFDWRSVIASGPLSDVAEADVEHMEETMDDNAWFPTIFPPSEPITGSRRVELRIESATGRKGEEYD</sequence>
<name>A0A2A2FEH4_9EURY</name>
<reference evidence="1 2" key="1">
    <citation type="submission" date="2017-08" db="EMBL/GenBank/DDBJ databases">
        <title>The strain WRN001 was isolated from Binhai saline alkaline soil, Tianjin, China.</title>
        <authorList>
            <person name="Liu D."/>
            <person name="Zhang G."/>
        </authorList>
    </citation>
    <scope>NUCLEOTIDE SEQUENCE [LARGE SCALE GENOMIC DNA]</scope>
    <source>
        <strain evidence="1 2">WN019</strain>
    </source>
</reference>